<dbReference type="Pfam" id="PF00057">
    <property type="entry name" value="Ldl_recept_a"/>
    <property type="match status" value="1"/>
</dbReference>
<dbReference type="SUPFAM" id="SSF63712">
    <property type="entry name" value="Nicotinic receptor ligand binding domain-like"/>
    <property type="match status" value="1"/>
</dbReference>
<dbReference type="PROSITE" id="PS50041">
    <property type="entry name" value="C_TYPE_LECTIN_2"/>
    <property type="match status" value="1"/>
</dbReference>
<feature type="disulfide bond" evidence="6">
    <location>
        <begin position="346"/>
        <end position="361"/>
    </location>
</feature>
<organism evidence="10 11">
    <name type="scientific">Halocaridina rubra</name>
    <name type="common">Hawaiian red shrimp</name>
    <dbReference type="NCBI Taxonomy" id="373956"/>
    <lineage>
        <taxon>Eukaryota</taxon>
        <taxon>Metazoa</taxon>
        <taxon>Ecdysozoa</taxon>
        <taxon>Arthropoda</taxon>
        <taxon>Crustacea</taxon>
        <taxon>Multicrustacea</taxon>
        <taxon>Malacostraca</taxon>
        <taxon>Eumalacostraca</taxon>
        <taxon>Eucarida</taxon>
        <taxon>Decapoda</taxon>
        <taxon>Pleocyemata</taxon>
        <taxon>Caridea</taxon>
        <taxon>Atyoidea</taxon>
        <taxon>Atyidae</taxon>
        <taxon>Halocaridina</taxon>
    </lineage>
</organism>
<dbReference type="SUPFAM" id="SSF57424">
    <property type="entry name" value="LDL receptor-like module"/>
    <property type="match status" value="1"/>
</dbReference>
<keyword evidence="2" id="KW-0479">Metal-binding</keyword>
<keyword evidence="5" id="KW-0325">Glycoprotein</keyword>
<dbReference type="GO" id="GO:0016020">
    <property type="term" value="C:membrane"/>
    <property type="evidence" value="ECO:0007669"/>
    <property type="project" value="InterPro"/>
</dbReference>
<feature type="non-terminal residue" evidence="10">
    <location>
        <position position="1"/>
    </location>
</feature>
<dbReference type="PANTHER" id="PTHR19277">
    <property type="entry name" value="PENTRAXIN"/>
    <property type="match status" value="1"/>
</dbReference>
<dbReference type="GO" id="GO:0005230">
    <property type="term" value="F:extracellular ligand-gated monoatomic ion channel activity"/>
    <property type="evidence" value="ECO:0007669"/>
    <property type="project" value="InterPro"/>
</dbReference>
<dbReference type="GO" id="GO:0046872">
    <property type="term" value="F:metal ion binding"/>
    <property type="evidence" value="ECO:0007669"/>
    <property type="project" value="UniProtKB-KW"/>
</dbReference>
<feature type="domain" description="Pentraxin (PTX)" evidence="9">
    <location>
        <begin position="1"/>
        <end position="99"/>
    </location>
</feature>
<dbReference type="InterPro" id="IPR013320">
    <property type="entry name" value="ConA-like_dom_sf"/>
</dbReference>
<dbReference type="InterPro" id="IPR001304">
    <property type="entry name" value="C-type_lectin-like"/>
</dbReference>
<keyword evidence="3" id="KW-0106">Calcium</keyword>
<evidence type="ECO:0000313" key="10">
    <source>
        <dbReference type="EMBL" id="KAK7084549.1"/>
    </source>
</evidence>
<dbReference type="Gene3D" id="4.10.400.10">
    <property type="entry name" value="Low-density Lipoprotein Receptor"/>
    <property type="match status" value="1"/>
</dbReference>
<evidence type="ECO:0000256" key="6">
    <source>
        <dbReference type="PROSITE-ProRule" id="PRU00124"/>
    </source>
</evidence>
<protein>
    <recommendedName>
        <fullName evidence="12">C-type lectin domain-containing protein</fullName>
    </recommendedName>
</protein>
<dbReference type="InterPro" id="IPR016187">
    <property type="entry name" value="CTDL_fold"/>
</dbReference>
<evidence type="ECO:0000256" key="5">
    <source>
        <dbReference type="ARBA" id="ARBA00023180"/>
    </source>
</evidence>
<dbReference type="Pfam" id="PF00059">
    <property type="entry name" value="Lectin_C"/>
    <property type="match status" value="1"/>
</dbReference>
<dbReference type="SUPFAM" id="SSF49899">
    <property type="entry name" value="Concanavalin A-like lectins/glucanases"/>
    <property type="match status" value="1"/>
</dbReference>
<sequence length="497" mass="56437">LYIDGVLGTQGTLGAESAIIPLNGTLYLGHDQDSFDGGRDPDQTLTGYIAQVNIWDYPLNEDIIWKLANCESNDKGNILSTDTMTMETAEVTIETAYIATFCKASERAIIIGEQMLPHLADRFCKLADARMYIPKNDEENSILFNDSRQFSDKCSGNSYRVMYLGATDAAEEGVWSKISDGQPISYTKWFPGEPNGGLKGNCIALRRNNPSWGDILCDLDLCFPCGRTHYDFLQLRGMCDLVEHQTRYILDGYINLKPFFKGYYRMLIYHSGNKEWLLTDTHTNTTYAELVMLTSSEFPIGRHTWKVVSPFCERLVGSSVVLGLSNCTTEEFMCTDGSCVHRSVRCNLQDDCLDRTDEENCTIVIFSDRYHNYRPPPGVAFGIPLKITPVIDLIRFSKIDDINLAFHMEIEVALVWIDRNLRFKNIKSEEAKNKLSDEEVDGIWRPEVEFLNVNDGQLQLLKSGVYVRQVGDPDAPLFNDVQMGKMTKYIKFFKQEI</sequence>
<accession>A0AAN9ADS1</accession>
<gene>
    <name evidence="10" type="ORF">SK128_015649</name>
</gene>
<evidence type="ECO:0000259" key="9">
    <source>
        <dbReference type="PROSITE" id="PS51828"/>
    </source>
</evidence>
<dbReference type="Pfam" id="PF02931">
    <property type="entry name" value="Neur_chan_LBD"/>
    <property type="match status" value="1"/>
</dbReference>
<dbReference type="InterPro" id="IPR006202">
    <property type="entry name" value="Neur_chan_lig-bd"/>
</dbReference>
<evidence type="ECO:0000256" key="1">
    <source>
        <dbReference type="ARBA" id="ARBA00001913"/>
    </source>
</evidence>
<dbReference type="PROSITE" id="PS50068">
    <property type="entry name" value="LDLRA_2"/>
    <property type="match status" value="1"/>
</dbReference>
<dbReference type="InterPro" id="IPR051360">
    <property type="entry name" value="Neuronal_Pentraxin_Related"/>
</dbReference>
<comment type="cofactor">
    <cofactor evidence="1">
        <name>Ca(2+)</name>
        <dbReference type="ChEBI" id="CHEBI:29108"/>
    </cofactor>
</comment>
<evidence type="ECO:0008006" key="12">
    <source>
        <dbReference type="Google" id="ProtNLM"/>
    </source>
</evidence>
<dbReference type="Pfam" id="PF00354">
    <property type="entry name" value="Pentaxin"/>
    <property type="match status" value="1"/>
</dbReference>
<dbReference type="PROSITE" id="PS01209">
    <property type="entry name" value="LDLRA_1"/>
    <property type="match status" value="1"/>
</dbReference>
<keyword evidence="4 6" id="KW-1015">Disulfide bond</keyword>
<dbReference type="Gene3D" id="3.10.100.10">
    <property type="entry name" value="Mannose-Binding Protein A, subunit A"/>
    <property type="match status" value="1"/>
</dbReference>
<dbReference type="EMBL" id="JAXCGZ010002053">
    <property type="protein sequence ID" value="KAK7084549.1"/>
    <property type="molecule type" value="Genomic_DNA"/>
</dbReference>
<feature type="disulfide bond" evidence="6">
    <location>
        <begin position="327"/>
        <end position="339"/>
    </location>
</feature>
<dbReference type="PANTHER" id="PTHR19277:SF161">
    <property type="entry name" value="LAMININ G DOMAIN-CONTAINING PROTEIN"/>
    <property type="match status" value="1"/>
</dbReference>
<dbReference type="SMART" id="SM00192">
    <property type="entry name" value="LDLa"/>
    <property type="match status" value="1"/>
</dbReference>
<dbReference type="PROSITE" id="PS51828">
    <property type="entry name" value="PTX_2"/>
    <property type="match status" value="1"/>
</dbReference>
<dbReference type="AlphaFoldDB" id="A0AAN9ADS1"/>
<dbReference type="Gene3D" id="2.70.170.10">
    <property type="entry name" value="Neurotransmitter-gated ion-channel ligand-binding domain"/>
    <property type="match status" value="1"/>
</dbReference>
<name>A0AAN9ADS1_HALRR</name>
<evidence type="ECO:0000256" key="7">
    <source>
        <dbReference type="PROSITE-ProRule" id="PRU01172"/>
    </source>
</evidence>
<dbReference type="InterPro" id="IPR016186">
    <property type="entry name" value="C-type_lectin-like/link_sf"/>
</dbReference>
<evidence type="ECO:0000256" key="4">
    <source>
        <dbReference type="ARBA" id="ARBA00023157"/>
    </source>
</evidence>
<evidence type="ECO:0000256" key="3">
    <source>
        <dbReference type="ARBA" id="ARBA00022837"/>
    </source>
</evidence>
<dbReference type="Gene3D" id="2.60.120.200">
    <property type="match status" value="1"/>
</dbReference>
<proteinExistence type="predicted"/>
<dbReference type="Proteomes" id="UP001381693">
    <property type="component" value="Unassembled WGS sequence"/>
</dbReference>
<dbReference type="InterPro" id="IPR002172">
    <property type="entry name" value="LDrepeatLR_classA_rpt"/>
</dbReference>
<dbReference type="InterPro" id="IPR001759">
    <property type="entry name" value="PTX_dom"/>
</dbReference>
<dbReference type="SUPFAM" id="SSF56436">
    <property type="entry name" value="C-type lectin-like"/>
    <property type="match status" value="1"/>
</dbReference>
<evidence type="ECO:0000313" key="11">
    <source>
        <dbReference type="Proteomes" id="UP001381693"/>
    </source>
</evidence>
<keyword evidence="11" id="KW-1185">Reference proteome</keyword>
<dbReference type="InterPro" id="IPR036734">
    <property type="entry name" value="Neur_chan_lig-bd_sf"/>
</dbReference>
<comment type="caution">
    <text evidence="10">The sequence shown here is derived from an EMBL/GenBank/DDBJ whole genome shotgun (WGS) entry which is preliminary data.</text>
</comment>
<evidence type="ECO:0000259" key="8">
    <source>
        <dbReference type="PROSITE" id="PS50041"/>
    </source>
</evidence>
<dbReference type="InterPro" id="IPR023415">
    <property type="entry name" value="LDLR_class-A_CS"/>
</dbReference>
<evidence type="ECO:0000256" key="2">
    <source>
        <dbReference type="ARBA" id="ARBA00022723"/>
    </source>
</evidence>
<feature type="disulfide bond" evidence="6">
    <location>
        <begin position="334"/>
        <end position="352"/>
    </location>
</feature>
<dbReference type="InterPro" id="IPR036055">
    <property type="entry name" value="LDL_receptor-like_sf"/>
</dbReference>
<dbReference type="CDD" id="cd00112">
    <property type="entry name" value="LDLa"/>
    <property type="match status" value="1"/>
</dbReference>
<reference evidence="10 11" key="1">
    <citation type="submission" date="2023-11" db="EMBL/GenBank/DDBJ databases">
        <title>Halocaridina rubra genome assembly.</title>
        <authorList>
            <person name="Smith C."/>
        </authorList>
    </citation>
    <scope>NUCLEOTIDE SEQUENCE [LARGE SCALE GENOMIC DNA]</scope>
    <source>
        <strain evidence="10">EP-1</strain>
        <tissue evidence="10">Whole</tissue>
    </source>
</reference>
<feature type="domain" description="C-type lectin" evidence="8">
    <location>
        <begin position="120"/>
        <end position="226"/>
    </location>
</feature>
<comment type="caution">
    <text evidence="7">Lacks conserved residue(s) required for the propagation of feature annotation.</text>
</comment>